<dbReference type="Proteomes" id="UP000738879">
    <property type="component" value="Unassembled WGS sequence"/>
</dbReference>
<keyword evidence="1" id="KW-0812">Transmembrane</keyword>
<proteinExistence type="predicted"/>
<keyword evidence="1" id="KW-0472">Membrane</keyword>
<accession>A0A943BN56</accession>
<comment type="caution">
    <text evidence="2">The sequence shown here is derived from an EMBL/GenBank/DDBJ whole genome shotgun (WGS) entry which is preliminary data.</text>
</comment>
<dbReference type="AlphaFoldDB" id="A0A943BN56"/>
<sequence>MEYAVFRLAMRSLLFLVAFALCVSHLVRKRDFIDAVFRSPDEVRKSFTGRNDVLFLRVLNIVPMVVAVATAAFLLCALLDVPRIMGGDYLRVEGVAVGRAHGGADVPSERRGISVRDGETGEVVDLTVFSGYVDDGERLAVEYLPHTGYGAIVGRG</sequence>
<gene>
    <name evidence="2" type="ORF">KHY67_02125</name>
</gene>
<keyword evidence="1" id="KW-1133">Transmembrane helix</keyword>
<organism evidence="2 3">
    <name type="scientific">Collinsella intestinalis</name>
    <dbReference type="NCBI Taxonomy" id="147207"/>
    <lineage>
        <taxon>Bacteria</taxon>
        <taxon>Bacillati</taxon>
        <taxon>Actinomycetota</taxon>
        <taxon>Coriobacteriia</taxon>
        <taxon>Coriobacteriales</taxon>
        <taxon>Coriobacteriaceae</taxon>
        <taxon>Collinsella</taxon>
    </lineage>
</organism>
<evidence type="ECO:0000256" key="1">
    <source>
        <dbReference type="SAM" id="Phobius"/>
    </source>
</evidence>
<dbReference type="EMBL" id="JAGZJA010000001">
    <property type="protein sequence ID" value="MBS5146491.1"/>
    <property type="molecule type" value="Genomic_DNA"/>
</dbReference>
<reference evidence="2" key="1">
    <citation type="submission" date="2021-02" db="EMBL/GenBank/DDBJ databases">
        <title>Infant gut strain persistence is associated with maternal origin, phylogeny, and functional potential including surface adhesion and iron acquisition.</title>
        <authorList>
            <person name="Lou Y.C."/>
        </authorList>
    </citation>
    <scope>NUCLEOTIDE SEQUENCE</scope>
    <source>
        <strain evidence="2">L3_128_245G1_dasL3_128_245G1_concoct_49</strain>
    </source>
</reference>
<feature type="transmembrane region" description="Helical" evidence="1">
    <location>
        <begin position="53"/>
        <end position="81"/>
    </location>
</feature>
<protein>
    <submittedName>
        <fullName evidence="2">Uncharacterized protein</fullName>
    </submittedName>
</protein>
<evidence type="ECO:0000313" key="2">
    <source>
        <dbReference type="EMBL" id="MBS5146491.1"/>
    </source>
</evidence>
<evidence type="ECO:0000313" key="3">
    <source>
        <dbReference type="Proteomes" id="UP000738879"/>
    </source>
</evidence>
<name>A0A943BN56_9ACTN</name>